<dbReference type="NCBIfam" id="NF008200">
    <property type="entry name" value="PRK10957.1"/>
    <property type="match status" value="1"/>
</dbReference>
<evidence type="ECO:0000313" key="8">
    <source>
        <dbReference type="EMBL" id="RSZ65439.1"/>
    </source>
</evidence>
<evidence type="ECO:0000256" key="1">
    <source>
        <dbReference type="ARBA" id="ARBA00004196"/>
    </source>
</evidence>
<dbReference type="Pfam" id="PF01497">
    <property type="entry name" value="Peripla_BP_2"/>
    <property type="match status" value="1"/>
</dbReference>
<comment type="similarity">
    <text evidence="2">Belongs to the bacterial solute-binding protein 8 family.</text>
</comment>
<name>A0A430I0S3_9CORY</name>
<dbReference type="SUPFAM" id="SSF53807">
    <property type="entry name" value="Helical backbone' metal receptor"/>
    <property type="match status" value="1"/>
</dbReference>
<dbReference type="PANTHER" id="PTHR30532">
    <property type="entry name" value="IRON III DICITRATE-BINDING PERIPLASMIC PROTEIN"/>
    <property type="match status" value="1"/>
</dbReference>
<comment type="subcellular location">
    <subcellularLocation>
        <location evidence="1">Cell envelope</location>
    </subcellularLocation>
</comment>
<dbReference type="OrthoDB" id="9793175at2"/>
<accession>A0A430I0S3</accession>
<feature type="region of interest" description="Disordered" evidence="5">
    <location>
        <begin position="33"/>
        <end position="52"/>
    </location>
</feature>
<dbReference type="RefSeq" id="WP_126119534.1">
    <property type="nucleotide sequence ID" value="NZ_RXHJ01000002.1"/>
</dbReference>
<keyword evidence="3" id="KW-0813">Transport</keyword>
<protein>
    <submittedName>
        <fullName evidence="8">Fe2+-enterobactin ABC transporter substrate-binding protein</fullName>
    </submittedName>
</protein>
<evidence type="ECO:0000256" key="6">
    <source>
        <dbReference type="SAM" id="SignalP"/>
    </source>
</evidence>
<dbReference type="Gene3D" id="3.40.50.1980">
    <property type="entry name" value="Nitrogenase molybdenum iron protein domain"/>
    <property type="match status" value="2"/>
</dbReference>
<dbReference type="PROSITE" id="PS51257">
    <property type="entry name" value="PROKAR_LIPOPROTEIN"/>
    <property type="match status" value="1"/>
</dbReference>
<evidence type="ECO:0000256" key="4">
    <source>
        <dbReference type="ARBA" id="ARBA00022729"/>
    </source>
</evidence>
<evidence type="ECO:0000313" key="9">
    <source>
        <dbReference type="Proteomes" id="UP000274907"/>
    </source>
</evidence>
<evidence type="ECO:0000256" key="2">
    <source>
        <dbReference type="ARBA" id="ARBA00008814"/>
    </source>
</evidence>
<keyword evidence="4 6" id="KW-0732">Signal</keyword>
<dbReference type="FunFam" id="3.40.50.1980:FF:000009">
    <property type="entry name" value="Iron-enterobactin transporter periplasmic binding protein"/>
    <property type="match status" value="1"/>
</dbReference>
<reference evidence="8 9" key="1">
    <citation type="submission" date="2018-12" db="EMBL/GenBank/DDBJ databases">
        <title>YIM 101343 draft genome.</title>
        <authorList>
            <person name="Chen X."/>
        </authorList>
    </citation>
    <scope>NUCLEOTIDE SEQUENCE [LARGE SCALE GENOMIC DNA]</scope>
    <source>
        <strain evidence="8 9">YIM 101343</strain>
    </source>
</reference>
<comment type="caution">
    <text evidence="8">The sequence shown here is derived from an EMBL/GenBank/DDBJ whole genome shotgun (WGS) entry which is preliminary data.</text>
</comment>
<sequence>MNLPRISSSRLHRPLAAVSAAAIALGGLTACAESGDNASTTTTESTSTAAADDAAWPRTIETVDGEGNDTEVTLESAPERIVSASVTLTGSLLALDAPVVGSGGGQGSSPIFTDEEGFGIQWADLALERDVEPLYQIEPNVEAILAQDPDLVVMSNVGQDSATAVYEQLAEVVPVLVIDYSNQSWQEVTTYLGEATGREEEATELIAGFEDKVTEAAESITLPPQPVNIISLGREGGMNFFTTESAQGQLFEELGFDVLVPAEDLVGTTAQGTDRGDIKGVNPENIAPALAGETVFALNTAGGTPAEETVRTNPALAENTAVAEDRVYGLAPEFFRLDYFSAIKLVEYLDEEF</sequence>
<dbReference type="PANTHER" id="PTHR30532:SF24">
    <property type="entry name" value="FERRIC ENTEROBACTIN-BINDING PERIPLASMIC PROTEIN FEPB"/>
    <property type="match status" value="1"/>
</dbReference>
<organism evidence="8 9">
    <name type="scientific">Corynebacterium hylobatis</name>
    <dbReference type="NCBI Taxonomy" id="1859290"/>
    <lineage>
        <taxon>Bacteria</taxon>
        <taxon>Bacillati</taxon>
        <taxon>Actinomycetota</taxon>
        <taxon>Actinomycetes</taxon>
        <taxon>Mycobacteriales</taxon>
        <taxon>Corynebacteriaceae</taxon>
        <taxon>Corynebacterium</taxon>
    </lineage>
</organism>
<dbReference type="InterPro" id="IPR002491">
    <property type="entry name" value="ABC_transptr_periplasmic_BD"/>
</dbReference>
<dbReference type="AlphaFoldDB" id="A0A430I0S3"/>
<dbReference type="Proteomes" id="UP000274907">
    <property type="component" value="Unassembled WGS sequence"/>
</dbReference>
<dbReference type="GO" id="GO:1901678">
    <property type="term" value="P:iron coordination entity transport"/>
    <property type="evidence" value="ECO:0007669"/>
    <property type="project" value="UniProtKB-ARBA"/>
</dbReference>
<dbReference type="InterPro" id="IPR051313">
    <property type="entry name" value="Bact_iron-sidero_bind"/>
</dbReference>
<evidence type="ECO:0000256" key="3">
    <source>
        <dbReference type="ARBA" id="ARBA00022448"/>
    </source>
</evidence>
<evidence type="ECO:0000259" key="7">
    <source>
        <dbReference type="PROSITE" id="PS50983"/>
    </source>
</evidence>
<keyword evidence="9" id="KW-1185">Reference proteome</keyword>
<gene>
    <name evidence="8" type="ORF">EAH68_01375</name>
</gene>
<proteinExistence type="inferred from homology"/>
<feature type="signal peptide" evidence="6">
    <location>
        <begin position="1"/>
        <end position="32"/>
    </location>
</feature>
<feature type="chain" id="PRO_5019259982" evidence="6">
    <location>
        <begin position="33"/>
        <end position="353"/>
    </location>
</feature>
<dbReference type="PROSITE" id="PS50983">
    <property type="entry name" value="FE_B12_PBP"/>
    <property type="match status" value="1"/>
</dbReference>
<dbReference type="GO" id="GO:0030288">
    <property type="term" value="C:outer membrane-bounded periplasmic space"/>
    <property type="evidence" value="ECO:0007669"/>
    <property type="project" value="TreeGrafter"/>
</dbReference>
<feature type="domain" description="Fe/B12 periplasmic-binding" evidence="7">
    <location>
        <begin position="80"/>
        <end position="353"/>
    </location>
</feature>
<dbReference type="EMBL" id="RXHJ01000002">
    <property type="protein sequence ID" value="RSZ65439.1"/>
    <property type="molecule type" value="Genomic_DNA"/>
</dbReference>
<feature type="compositionally biased region" description="Low complexity" evidence="5">
    <location>
        <begin position="38"/>
        <end position="52"/>
    </location>
</feature>
<evidence type="ECO:0000256" key="5">
    <source>
        <dbReference type="SAM" id="MobiDB-lite"/>
    </source>
</evidence>